<dbReference type="Proteomes" id="UP000598196">
    <property type="component" value="Unassembled WGS sequence"/>
</dbReference>
<dbReference type="OrthoDB" id="9811084at2"/>
<dbReference type="SUPFAM" id="SSF46689">
    <property type="entry name" value="Homeodomain-like"/>
    <property type="match status" value="1"/>
</dbReference>
<evidence type="ECO:0000313" key="5">
    <source>
        <dbReference type="Proteomes" id="UP000598196"/>
    </source>
</evidence>
<dbReference type="PANTHER" id="PTHR43479">
    <property type="entry name" value="ACREF/ENVCD OPERON REPRESSOR-RELATED"/>
    <property type="match status" value="1"/>
</dbReference>
<gene>
    <name evidence="4" type="ORF">GCM10010991_02390</name>
</gene>
<dbReference type="PANTHER" id="PTHR43479:SF11">
    <property type="entry name" value="ACREF_ENVCD OPERON REPRESSOR-RELATED"/>
    <property type="match status" value="1"/>
</dbReference>
<feature type="DNA-binding region" description="H-T-H motif" evidence="2">
    <location>
        <begin position="41"/>
        <end position="60"/>
    </location>
</feature>
<protein>
    <submittedName>
        <fullName evidence="4">TetR family transcriptional regulator</fullName>
    </submittedName>
</protein>
<sequence>MARVNLERRAEIGREKRARTRAAILDAARTCFSAAESATVTVDSVTQCAGVAKGTFYLHFADMSELQAELGDALIAELIERLEPARTAVSDPLTRMATGVTLFLGFLAVAPGQARLAAHAIAALPNVGRAVQWRLRDDLAGAQSLGQLRVGSVELAVGLVIGLSEQAARMFGSGRIEASAIPDIVRAILRAVGCTPDEASDVADIAARNAEEFSRAEAT</sequence>
<name>A0A918DB24_9RHOB</name>
<feature type="domain" description="HTH tetR-type" evidence="3">
    <location>
        <begin position="18"/>
        <end position="78"/>
    </location>
</feature>
<dbReference type="Gene3D" id="1.10.357.10">
    <property type="entry name" value="Tetracycline Repressor, domain 2"/>
    <property type="match status" value="1"/>
</dbReference>
<evidence type="ECO:0000313" key="4">
    <source>
        <dbReference type="EMBL" id="GGO24231.1"/>
    </source>
</evidence>
<organism evidence="4 5">
    <name type="scientific">Gemmobacter aquaticus</name>
    <dbReference type="NCBI Taxonomy" id="490185"/>
    <lineage>
        <taxon>Bacteria</taxon>
        <taxon>Pseudomonadati</taxon>
        <taxon>Pseudomonadota</taxon>
        <taxon>Alphaproteobacteria</taxon>
        <taxon>Rhodobacterales</taxon>
        <taxon>Paracoccaceae</taxon>
        <taxon>Gemmobacter</taxon>
    </lineage>
</organism>
<accession>A0A918DB24</accession>
<dbReference type="Pfam" id="PF00440">
    <property type="entry name" value="TetR_N"/>
    <property type="match status" value="1"/>
</dbReference>
<dbReference type="PROSITE" id="PS50977">
    <property type="entry name" value="HTH_TETR_2"/>
    <property type="match status" value="1"/>
</dbReference>
<dbReference type="InterPro" id="IPR050624">
    <property type="entry name" value="HTH-type_Tx_Regulator"/>
</dbReference>
<evidence type="ECO:0000259" key="3">
    <source>
        <dbReference type="PROSITE" id="PS50977"/>
    </source>
</evidence>
<reference evidence="4 5" key="1">
    <citation type="journal article" date="2014" name="Int. J. Syst. Evol. Microbiol.">
        <title>Complete genome sequence of Corynebacterium casei LMG S-19264T (=DSM 44701T), isolated from a smear-ripened cheese.</title>
        <authorList>
            <consortium name="US DOE Joint Genome Institute (JGI-PGF)"/>
            <person name="Walter F."/>
            <person name="Albersmeier A."/>
            <person name="Kalinowski J."/>
            <person name="Ruckert C."/>
        </authorList>
    </citation>
    <scope>NUCLEOTIDE SEQUENCE [LARGE SCALE GENOMIC DNA]</scope>
    <source>
        <strain evidence="4 5">CGMCC 1.7029</strain>
    </source>
</reference>
<evidence type="ECO:0000256" key="1">
    <source>
        <dbReference type="ARBA" id="ARBA00023125"/>
    </source>
</evidence>
<comment type="caution">
    <text evidence="4">The sequence shown here is derived from an EMBL/GenBank/DDBJ whole genome shotgun (WGS) entry which is preliminary data.</text>
</comment>
<keyword evidence="1 2" id="KW-0238">DNA-binding</keyword>
<keyword evidence="5" id="KW-1185">Reference proteome</keyword>
<dbReference type="GO" id="GO:0003677">
    <property type="term" value="F:DNA binding"/>
    <property type="evidence" value="ECO:0007669"/>
    <property type="project" value="UniProtKB-UniRule"/>
</dbReference>
<dbReference type="AlphaFoldDB" id="A0A918DB24"/>
<proteinExistence type="predicted"/>
<dbReference type="InterPro" id="IPR009057">
    <property type="entry name" value="Homeodomain-like_sf"/>
</dbReference>
<evidence type="ECO:0000256" key="2">
    <source>
        <dbReference type="PROSITE-ProRule" id="PRU00335"/>
    </source>
</evidence>
<dbReference type="InterPro" id="IPR001647">
    <property type="entry name" value="HTH_TetR"/>
</dbReference>
<dbReference type="EMBL" id="BMLP01000001">
    <property type="protein sequence ID" value="GGO24231.1"/>
    <property type="molecule type" value="Genomic_DNA"/>
</dbReference>